<feature type="signal peptide" evidence="7">
    <location>
        <begin position="1"/>
        <end position="17"/>
    </location>
</feature>
<dbReference type="GO" id="GO:0071555">
    <property type="term" value="P:cell wall organization"/>
    <property type="evidence" value="ECO:0007669"/>
    <property type="project" value="UniProtKB-KW"/>
</dbReference>
<protein>
    <recommendedName>
        <fullName evidence="6">glucan 1,3-beta-glucosidase</fullName>
        <ecNumber evidence="6">3.2.1.58</ecNumber>
    </recommendedName>
</protein>
<dbReference type="Proteomes" id="UP000683417">
    <property type="component" value="Unassembled WGS sequence"/>
</dbReference>
<dbReference type="InterPro" id="IPR001547">
    <property type="entry name" value="Glyco_hydro_5"/>
</dbReference>
<dbReference type="PROSITE" id="PS00659">
    <property type="entry name" value="GLYCOSYL_HYDROL_F5"/>
    <property type="match status" value="1"/>
</dbReference>
<evidence type="ECO:0000259" key="8">
    <source>
        <dbReference type="Pfam" id="PF00150"/>
    </source>
</evidence>
<sequence length="419" mass="47529">MLPIVTLVLFLVILISAAPKEISSRQGNFSWGSERVRGLNIGGWLVLEPWITPSIFDNLDQSLGIKDEFTLGQKLKSSTAHEILKRHWDSWVTFQDFQRISDVGFNTVRIPIGYWAYMTLEEEPYIQGAAPYLDSAINWARLTGLKVWIDLHGAPGSQNGFDNSGHFVSKPLWQSSNKVNVTLNILHNITVKYTQPEYQDVVVGIELLNEPLGPELSLDSLKKFYRDAFNDIRAVSQTTVILHDAFMQPKFWNGFLSVSDNDSHSVVIDHHEYQVFTNELVALQPHQHQQLACDNAVSYSEGSDKWIVVGEWTAAMTDCAVWLNGYHVGSRYDGSYPGSSYVGSCEDKKEIKNWNETYRRNMRSYIEAQLSAFETYTQGWIFWNFKTQGAHEWDAFALLDAGIFPQPLEGVKSSTACPK</sequence>
<proteinExistence type="inferred from homology"/>
<dbReference type="GO" id="GO:0004338">
    <property type="term" value="F:glucan exo-1,3-beta-glucosidase activity"/>
    <property type="evidence" value="ECO:0007669"/>
    <property type="project" value="UniProtKB-EC"/>
</dbReference>
<dbReference type="PANTHER" id="PTHR31297:SF8">
    <property type="entry name" value="GLYCOSIDE HYDROLASE FAMILY 5 DOMAIN-CONTAINING PROTEIN"/>
    <property type="match status" value="1"/>
</dbReference>
<evidence type="ECO:0000313" key="9">
    <source>
        <dbReference type="EMBL" id="CAD6501474.1"/>
    </source>
</evidence>
<dbReference type="AlphaFoldDB" id="A0A9W4GDD7"/>
<evidence type="ECO:0000256" key="2">
    <source>
        <dbReference type="ARBA" id="ARBA00022801"/>
    </source>
</evidence>
<accession>A0A9W4GDD7</accession>
<dbReference type="GO" id="GO:0005576">
    <property type="term" value="C:extracellular region"/>
    <property type="evidence" value="ECO:0007669"/>
    <property type="project" value="TreeGrafter"/>
</dbReference>
<dbReference type="Pfam" id="PF00150">
    <property type="entry name" value="Cellulase"/>
    <property type="match status" value="1"/>
</dbReference>
<dbReference type="InterPro" id="IPR018087">
    <property type="entry name" value="Glyco_hydro_5_CS"/>
</dbReference>
<evidence type="ECO:0000256" key="1">
    <source>
        <dbReference type="ARBA" id="ARBA00005641"/>
    </source>
</evidence>
<comment type="caution">
    <text evidence="9">The sequence shown here is derived from an EMBL/GenBank/DDBJ whole genome shotgun (WGS) entry which is preliminary data.</text>
</comment>
<evidence type="ECO:0000256" key="5">
    <source>
        <dbReference type="ARBA" id="ARBA00036824"/>
    </source>
</evidence>
<dbReference type="PANTHER" id="PTHR31297">
    <property type="entry name" value="GLUCAN ENDO-1,6-BETA-GLUCOSIDASE B"/>
    <property type="match status" value="1"/>
</dbReference>
<feature type="chain" id="PRO_5040941328" description="glucan 1,3-beta-glucosidase" evidence="7">
    <location>
        <begin position="18"/>
        <end position="419"/>
    </location>
</feature>
<evidence type="ECO:0000313" key="10">
    <source>
        <dbReference type="Proteomes" id="UP000683417"/>
    </source>
</evidence>
<keyword evidence="7" id="KW-0732">Signal</keyword>
<keyword evidence="2" id="KW-0378">Hydrolase</keyword>
<comment type="similarity">
    <text evidence="1">Belongs to the glycosyl hydrolase 5 (cellulase A) family.</text>
</comment>
<dbReference type="GO" id="GO:0009986">
    <property type="term" value="C:cell surface"/>
    <property type="evidence" value="ECO:0007669"/>
    <property type="project" value="TreeGrafter"/>
</dbReference>
<reference evidence="9" key="1">
    <citation type="submission" date="2020-10" db="EMBL/GenBank/DDBJ databases">
        <authorList>
            <person name="Muller C M."/>
        </authorList>
    </citation>
    <scope>NUCLEOTIDE SEQUENCE</scope>
    <source>
        <strain evidence="9">THUN-12</strain>
    </source>
</reference>
<dbReference type="InterPro" id="IPR050386">
    <property type="entry name" value="Glycosyl_hydrolase_5"/>
</dbReference>
<evidence type="ECO:0000256" key="6">
    <source>
        <dbReference type="ARBA" id="ARBA00038929"/>
    </source>
</evidence>
<dbReference type="FunFam" id="3.20.20.80:FF:000033">
    <property type="entry name" value="Glucan 1,3-beta-glucosidase A"/>
    <property type="match status" value="1"/>
</dbReference>
<evidence type="ECO:0000256" key="4">
    <source>
        <dbReference type="ARBA" id="ARBA00023316"/>
    </source>
</evidence>
<feature type="domain" description="Glycoside hydrolase family 5" evidence="8">
    <location>
        <begin position="94"/>
        <end position="315"/>
    </location>
</feature>
<name>A0A9W4GDD7_BLUGR</name>
<comment type="catalytic activity">
    <reaction evidence="5">
        <text>Successive hydrolysis of beta-D-glucose units from the non-reducing ends of (1-&gt;3)-beta-D-glucans, releasing alpha-glucose.</text>
        <dbReference type="EC" id="3.2.1.58"/>
    </reaction>
</comment>
<dbReference type="EC" id="3.2.1.58" evidence="6"/>
<dbReference type="EMBL" id="CAJHIT010000005">
    <property type="protein sequence ID" value="CAD6501474.1"/>
    <property type="molecule type" value="Genomic_DNA"/>
</dbReference>
<organism evidence="9 10">
    <name type="scientific">Blumeria graminis f. sp. triticale</name>
    <dbReference type="NCBI Taxonomy" id="1689686"/>
    <lineage>
        <taxon>Eukaryota</taxon>
        <taxon>Fungi</taxon>
        <taxon>Dikarya</taxon>
        <taxon>Ascomycota</taxon>
        <taxon>Pezizomycotina</taxon>
        <taxon>Leotiomycetes</taxon>
        <taxon>Erysiphales</taxon>
        <taxon>Erysiphaceae</taxon>
        <taxon>Blumeria</taxon>
    </lineage>
</organism>
<keyword evidence="4" id="KW-0961">Cell wall biogenesis/degradation</keyword>
<dbReference type="GO" id="GO:0009251">
    <property type="term" value="P:glucan catabolic process"/>
    <property type="evidence" value="ECO:0007669"/>
    <property type="project" value="TreeGrafter"/>
</dbReference>
<keyword evidence="3" id="KW-0326">Glycosidase</keyword>
<evidence type="ECO:0000256" key="7">
    <source>
        <dbReference type="SAM" id="SignalP"/>
    </source>
</evidence>
<gene>
    <name evidence="9" type="ORF">BGTH12_LOCUS2832</name>
</gene>
<evidence type="ECO:0000256" key="3">
    <source>
        <dbReference type="ARBA" id="ARBA00023295"/>
    </source>
</evidence>